<proteinExistence type="predicted"/>
<dbReference type="Proteomes" id="UP000247810">
    <property type="component" value="Unassembled WGS sequence"/>
</dbReference>
<sequence>MLATRQVLSESVEGTNHQPTTSCSSPPPPIAHRSSPSTDHHQPPSIPLRINPQSPRPRCLSAFPKRAIPIPARRRQEGPSSHKWSSRTNPLVVASLCWPRSTVHRPWRYGMRLRQGKSPPSCFSFSVSRTIRIPQYLLT</sequence>
<feature type="region of interest" description="Disordered" evidence="1">
    <location>
        <begin position="1"/>
        <end position="87"/>
    </location>
</feature>
<evidence type="ECO:0000313" key="2">
    <source>
        <dbReference type="EMBL" id="PYI00115.1"/>
    </source>
</evidence>
<reference evidence="2 3" key="1">
    <citation type="submission" date="2018-02" db="EMBL/GenBank/DDBJ databases">
        <title>The genomes of Aspergillus section Nigri reveals drivers in fungal speciation.</title>
        <authorList>
            <consortium name="DOE Joint Genome Institute"/>
            <person name="Vesth T.C."/>
            <person name="Nybo J."/>
            <person name="Theobald S."/>
            <person name="Brandl J."/>
            <person name="Frisvad J.C."/>
            <person name="Nielsen K.F."/>
            <person name="Lyhne E.K."/>
            <person name="Kogle M.E."/>
            <person name="Kuo A."/>
            <person name="Riley R."/>
            <person name="Clum A."/>
            <person name="Nolan M."/>
            <person name="Lipzen A."/>
            <person name="Salamov A."/>
            <person name="Henrissat B."/>
            <person name="Wiebenga A."/>
            <person name="De vries R.P."/>
            <person name="Grigoriev I.V."/>
            <person name="Mortensen U.H."/>
            <person name="Andersen M.R."/>
            <person name="Baker S.E."/>
        </authorList>
    </citation>
    <scope>NUCLEOTIDE SEQUENCE [LARGE SCALE GENOMIC DNA]</scope>
    <source>
        <strain evidence="2 3">CBS 707.79</strain>
    </source>
</reference>
<protein>
    <submittedName>
        <fullName evidence="2">Uncharacterized protein</fullName>
    </submittedName>
</protein>
<organism evidence="2 3">
    <name type="scientific">Aspergillus ellipticus CBS 707.79</name>
    <dbReference type="NCBI Taxonomy" id="1448320"/>
    <lineage>
        <taxon>Eukaryota</taxon>
        <taxon>Fungi</taxon>
        <taxon>Dikarya</taxon>
        <taxon>Ascomycota</taxon>
        <taxon>Pezizomycotina</taxon>
        <taxon>Eurotiomycetes</taxon>
        <taxon>Eurotiomycetidae</taxon>
        <taxon>Eurotiales</taxon>
        <taxon>Aspergillaceae</taxon>
        <taxon>Aspergillus</taxon>
        <taxon>Aspergillus subgen. Circumdati</taxon>
    </lineage>
</organism>
<dbReference type="AlphaFoldDB" id="A0A319DV13"/>
<feature type="compositionally biased region" description="Polar residues" evidence="1">
    <location>
        <begin position="1"/>
        <end position="18"/>
    </location>
</feature>
<dbReference type="VEuPathDB" id="FungiDB:BO71DRAFT_1171"/>
<keyword evidence="3" id="KW-1185">Reference proteome</keyword>
<evidence type="ECO:0000256" key="1">
    <source>
        <dbReference type="SAM" id="MobiDB-lite"/>
    </source>
</evidence>
<accession>A0A319DV13</accession>
<evidence type="ECO:0000313" key="3">
    <source>
        <dbReference type="Proteomes" id="UP000247810"/>
    </source>
</evidence>
<name>A0A319DV13_9EURO</name>
<gene>
    <name evidence="2" type="ORF">BO71DRAFT_1171</name>
</gene>
<feature type="compositionally biased region" description="Polar residues" evidence="1">
    <location>
        <begin position="78"/>
        <end position="87"/>
    </location>
</feature>
<dbReference type="EMBL" id="KZ825797">
    <property type="protein sequence ID" value="PYI00115.1"/>
    <property type="molecule type" value="Genomic_DNA"/>
</dbReference>